<evidence type="ECO:0000259" key="3">
    <source>
        <dbReference type="PROSITE" id="PS51165"/>
    </source>
</evidence>
<protein>
    <recommendedName>
        <fullName evidence="3">THUMP domain-containing protein</fullName>
    </recommendedName>
</protein>
<dbReference type="EMBL" id="KZ857379">
    <property type="protein sequence ID" value="RDX57468.1"/>
    <property type="molecule type" value="Genomic_DNA"/>
</dbReference>
<dbReference type="PANTHER" id="PTHR13452:SF10">
    <property type="entry name" value="THUMP DOMAIN-CONTAINING PROTEIN 1"/>
    <property type="match status" value="1"/>
</dbReference>
<gene>
    <name evidence="4" type="ORF">OH76DRAFT_44936</name>
</gene>
<dbReference type="CDD" id="cd11717">
    <property type="entry name" value="THUMP_THUMPD1_like"/>
    <property type="match status" value="1"/>
</dbReference>
<evidence type="ECO:0000256" key="2">
    <source>
        <dbReference type="SAM" id="MobiDB-lite"/>
    </source>
</evidence>
<dbReference type="Pfam" id="PF02926">
    <property type="entry name" value="THUMP"/>
    <property type="match status" value="1"/>
</dbReference>
<evidence type="ECO:0000313" key="5">
    <source>
        <dbReference type="Proteomes" id="UP000256964"/>
    </source>
</evidence>
<evidence type="ECO:0000256" key="1">
    <source>
        <dbReference type="PROSITE-ProRule" id="PRU00529"/>
    </source>
</evidence>
<feature type="compositionally biased region" description="Basic and acidic residues" evidence="2">
    <location>
        <begin position="1"/>
        <end position="12"/>
    </location>
</feature>
<evidence type="ECO:0000313" key="4">
    <source>
        <dbReference type="EMBL" id="RDX57468.1"/>
    </source>
</evidence>
<dbReference type="GO" id="GO:0003723">
    <property type="term" value="F:RNA binding"/>
    <property type="evidence" value="ECO:0007669"/>
    <property type="project" value="UniProtKB-UniRule"/>
</dbReference>
<feature type="region of interest" description="Disordered" evidence="2">
    <location>
        <begin position="63"/>
        <end position="85"/>
    </location>
</feature>
<organism evidence="4 5">
    <name type="scientific">Lentinus brumalis</name>
    <dbReference type="NCBI Taxonomy" id="2498619"/>
    <lineage>
        <taxon>Eukaryota</taxon>
        <taxon>Fungi</taxon>
        <taxon>Dikarya</taxon>
        <taxon>Basidiomycota</taxon>
        <taxon>Agaricomycotina</taxon>
        <taxon>Agaricomycetes</taxon>
        <taxon>Polyporales</taxon>
        <taxon>Polyporaceae</taxon>
        <taxon>Lentinus</taxon>
    </lineage>
</organism>
<sequence>MSESKRKAEGKDRSRRRFRPDGKAIWGQRSLDGPGVWVTCVKGKEKQTVGELYDLFESLANDLWPTESGNRDGEDGSDEDDGGADDIEKQIAKEVSSMKRPRKETRFANCQTNTPCGKLPQDLSGASIDGLHPVVFISCKPPVDPVKLVTTHVQNVVNTGVTNTRYSQRMTPVSGSCVANISEIQALCQRVVKPVFTADPDKKYSYKIELRIRNHNTLTREKLIPELAKCVPEGHTVSLDNSELFILVEIFKSVCGISVVRDYYKLQKFNVMEIANAKNLRDEHAEGRVADKVPTSEAANASSESAAATSADAQ</sequence>
<dbReference type="FunFam" id="3.30.2300.10:FF:000001">
    <property type="entry name" value="THUMP domain-containing protein 1"/>
    <property type="match status" value="1"/>
</dbReference>
<dbReference type="PROSITE" id="PS51165">
    <property type="entry name" value="THUMP"/>
    <property type="match status" value="1"/>
</dbReference>
<feature type="region of interest" description="Disordered" evidence="2">
    <location>
        <begin position="1"/>
        <end position="29"/>
    </location>
</feature>
<dbReference type="PANTHER" id="PTHR13452">
    <property type="entry name" value="THUMP DOMAIN CONTAINING PROTEIN 1-RELATED"/>
    <property type="match status" value="1"/>
</dbReference>
<reference evidence="4 5" key="1">
    <citation type="journal article" date="2018" name="Biotechnol. Biofuels">
        <title>Integrative visual omics of the white-rot fungus Polyporus brumalis exposes the biotechnological potential of its oxidative enzymes for delignifying raw plant biomass.</title>
        <authorList>
            <person name="Miyauchi S."/>
            <person name="Rancon A."/>
            <person name="Drula E."/>
            <person name="Hage H."/>
            <person name="Chaduli D."/>
            <person name="Favel A."/>
            <person name="Grisel S."/>
            <person name="Henrissat B."/>
            <person name="Herpoel-Gimbert I."/>
            <person name="Ruiz-Duenas F.J."/>
            <person name="Chevret D."/>
            <person name="Hainaut M."/>
            <person name="Lin J."/>
            <person name="Wang M."/>
            <person name="Pangilinan J."/>
            <person name="Lipzen A."/>
            <person name="Lesage-Meessen L."/>
            <person name="Navarro D."/>
            <person name="Riley R."/>
            <person name="Grigoriev I.V."/>
            <person name="Zhou S."/>
            <person name="Raouche S."/>
            <person name="Rosso M.N."/>
        </authorList>
    </citation>
    <scope>NUCLEOTIDE SEQUENCE [LARGE SCALE GENOMIC DNA]</scope>
    <source>
        <strain evidence="4 5">BRFM 1820</strain>
    </source>
</reference>
<dbReference type="AlphaFoldDB" id="A0A371DY98"/>
<accession>A0A371DY98</accession>
<feature type="region of interest" description="Disordered" evidence="2">
    <location>
        <begin position="285"/>
        <end position="314"/>
    </location>
</feature>
<proteinExistence type="predicted"/>
<dbReference type="InterPro" id="IPR040183">
    <property type="entry name" value="THUMPD1-like"/>
</dbReference>
<dbReference type="GO" id="GO:0006400">
    <property type="term" value="P:tRNA modification"/>
    <property type="evidence" value="ECO:0007669"/>
    <property type="project" value="InterPro"/>
</dbReference>
<keyword evidence="5" id="KW-1185">Reference proteome</keyword>
<dbReference type="SUPFAM" id="SSF143437">
    <property type="entry name" value="THUMP domain-like"/>
    <property type="match status" value="1"/>
</dbReference>
<keyword evidence="1" id="KW-0694">RNA-binding</keyword>
<dbReference type="Gene3D" id="3.30.2300.10">
    <property type="entry name" value="THUMP superfamily"/>
    <property type="match status" value="1"/>
</dbReference>
<dbReference type="OrthoDB" id="367221at2759"/>
<dbReference type="InterPro" id="IPR004114">
    <property type="entry name" value="THUMP_dom"/>
</dbReference>
<dbReference type="Proteomes" id="UP000256964">
    <property type="component" value="Unassembled WGS sequence"/>
</dbReference>
<name>A0A371DY98_9APHY</name>
<feature type="compositionally biased region" description="Low complexity" evidence="2">
    <location>
        <begin position="295"/>
        <end position="314"/>
    </location>
</feature>
<dbReference type="STRING" id="139420.A0A371DY98"/>
<feature type="compositionally biased region" description="Acidic residues" evidence="2">
    <location>
        <begin position="75"/>
        <end position="85"/>
    </location>
</feature>
<feature type="domain" description="THUMP" evidence="3">
    <location>
        <begin position="155"/>
        <end position="261"/>
    </location>
</feature>